<feature type="compositionally biased region" description="Pro residues" evidence="8">
    <location>
        <begin position="120"/>
        <end position="131"/>
    </location>
</feature>
<proteinExistence type="predicted"/>
<accession>A0AAP0JHQ4</accession>
<organism evidence="11 12">
    <name type="scientific">Stephania cephalantha</name>
    <dbReference type="NCBI Taxonomy" id="152367"/>
    <lineage>
        <taxon>Eukaryota</taxon>
        <taxon>Viridiplantae</taxon>
        <taxon>Streptophyta</taxon>
        <taxon>Embryophyta</taxon>
        <taxon>Tracheophyta</taxon>
        <taxon>Spermatophyta</taxon>
        <taxon>Magnoliopsida</taxon>
        <taxon>Ranunculales</taxon>
        <taxon>Menispermaceae</taxon>
        <taxon>Menispermoideae</taxon>
        <taxon>Cissampelideae</taxon>
        <taxon>Stephania</taxon>
    </lineage>
</organism>
<dbReference type="PANTHER" id="PTHR31044:SF28">
    <property type="entry name" value="CARBOHYDRATE-BINDING X8 DOMAIN SUPERFAMILY PROTEIN"/>
    <property type="match status" value="1"/>
</dbReference>
<dbReference type="Proteomes" id="UP001419268">
    <property type="component" value="Unassembled WGS sequence"/>
</dbReference>
<dbReference type="InterPro" id="IPR012946">
    <property type="entry name" value="X8"/>
</dbReference>
<keyword evidence="2" id="KW-1003">Cell membrane</keyword>
<evidence type="ECO:0000259" key="10">
    <source>
        <dbReference type="SMART" id="SM00768"/>
    </source>
</evidence>
<feature type="compositionally biased region" description="Pro residues" evidence="8">
    <location>
        <begin position="172"/>
        <end position="208"/>
    </location>
</feature>
<dbReference type="FunFam" id="1.20.58.1040:FF:000001">
    <property type="entry name" value="Glucan endo-1,3-beta-glucosidase 4"/>
    <property type="match status" value="1"/>
</dbReference>
<feature type="region of interest" description="Disordered" evidence="8">
    <location>
        <begin position="62"/>
        <end position="225"/>
    </location>
</feature>
<comment type="subcellular location">
    <subcellularLocation>
        <location evidence="1">Cell membrane</location>
        <topology evidence="1">Lipid-anchor</topology>
        <topology evidence="1">GPI-anchor</topology>
    </subcellularLocation>
</comment>
<feature type="compositionally biased region" description="Low complexity" evidence="8">
    <location>
        <begin position="161"/>
        <end position="171"/>
    </location>
</feature>
<gene>
    <name evidence="11" type="ORF">Scep_013363</name>
</gene>
<evidence type="ECO:0000256" key="2">
    <source>
        <dbReference type="ARBA" id="ARBA00022475"/>
    </source>
</evidence>
<dbReference type="InterPro" id="IPR044788">
    <property type="entry name" value="X8_dom_prot"/>
</dbReference>
<dbReference type="PANTHER" id="PTHR31044">
    <property type="entry name" value="BETA-1,3 GLUCANASE"/>
    <property type="match status" value="1"/>
</dbReference>
<sequence length="411" mass="43068">MKLRRQCKWLHSLLICFCIAATVITHSEARLSKHRLIKGTQNLNHLRSPTTKRLKHFKHFEIDPQSSAGPGNTQPYVSSPFSLPPFESLGPIPLPQNAPPYCENPPSSQQPPSTTLPSPTTNPTPPAPPFSSYPTPNTPSSQSPPSSPIGGGALSPPGSPTLPGTGPSVPGTSPPEGSPNPSPPWYGPSPPEIIFPGAPPLFPGPPETGPGTGVPSPSPPSYVPLPPYYGSNPPGIIPSPPNYVPGSPKVLVPSPPFYAPGPPSYGSNPPGTTPSPPQYAPYPPPYFPNPPLGFLPSPPVFLPPVVYPPPLGPPTPYSGPHLPLWCVAKPSVPDPIIQEAMDYACFSGADCSSIGPSGSCFEPNNLAAHASYAFNSYWQRTKSGGGTCDFGGTAILVTVDPSFDGCIFLRY</sequence>
<dbReference type="GO" id="GO:0005886">
    <property type="term" value="C:plasma membrane"/>
    <property type="evidence" value="ECO:0007669"/>
    <property type="project" value="UniProtKB-SubCell"/>
</dbReference>
<dbReference type="AlphaFoldDB" id="A0AAP0JHQ4"/>
<dbReference type="GO" id="GO:0009506">
    <property type="term" value="C:plasmodesma"/>
    <property type="evidence" value="ECO:0007669"/>
    <property type="project" value="UniProtKB-ARBA"/>
</dbReference>
<evidence type="ECO:0000313" key="12">
    <source>
        <dbReference type="Proteomes" id="UP001419268"/>
    </source>
</evidence>
<keyword evidence="3" id="KW-0449">Lipoprotein</keyword>
<protein>
    <recommendedName>
        <fullName evidence="10">X8 domain-containing protein</fullName>
    </recommendedName>
</protein>
<keyword evidence="7" id="KW-0325">Glycoprotein</keyword>
<evidence type="ECO:0000256" key="5">
    <source>
        <dbReference type="ARBA" id="ARBA00023136"/>
    </source>
</evidence>
<feature type="compositionally biased region" description="Pro residues" evidence="8">
    <location>
        <begin position="216"/>
        <end position="225"/>
    </location>
</feature>
<name>A0AAP0JHQ4_9MAGN</name>
<keyword evidence="3" id="KW-0336">GPI-anchor</keyword>
<dbReference type="Pfam" id="PF07983">
    <property type="entry name" value="X8"/>
    <property type="match status" value="1"/>
</dbReference>
<dbReference type="GO" id="GO:0098552">
    <property type="term" value="C:side of membrane"/>
    <property type="evidence" value="ECO:0007669"/>
    <property type="project" value="UniProtKB-KW"/>
</dbReference>
<evidence type="ECO:0000313" key="11">
    <source>
        <dbReference type="EMBL" id="KAK9133835.1"/>
    </source>
</evidence>
<feature type="signal peptide" evidence="9">
    <location>
        <begin position="1"/>
        <end position="25"/>
    </location>
</feature>
<feature type="compositionally biased region" description="Low complexity" evidence="8">
    <location>
        <begin position="78"/>
        <end position="91"/>
    </location>
</feature>
<feature type="compositionally biased region" description="Low complexity" evidence="8">
    <location>
        <begin position="132"/>
        <end position="144"/>
    </location>
</feature>
<dbReference type="Gene3D" id="1.20.58.1040">
    <property type="match status" value="1"/>
</dbReference>
<dbReference type="EMBL" id="JBBNAG010000005">
    <property type="protein sequence ID" value="KAK9133835.1"/>
    <property type="molecule type" value="Genomic_DNA"/>
</dbReference>
<keyword evidence="6" id="KW-1015">Disulfide bond</keyword>
<evidence type="ECO:0000256" key="9">
    <source>
        <dbReference type="SAM" id="SignalP"/>
    </source>
</evidence>
<feature type="domain" description="X8" evidence="10">
    <location>
        <begin position="324"/>
        <end position="408"/>
    </location>
</feature>
<keyword evidence="12" id="KW-1185">Reference proteome</keyword>
<evidence type="ECO:0000256" key="7">
    <source>
        <dbReference type="ARBA" id="ARBA00023180"/>
    </source>
</evidence>
<dbReference type="SMART" id="SM00768">
    <property type="entry name" value="X8"/>
    <property type="match status" value="1"/>
</dbReference>
<evidence type="ECO:0000256" key="3">
    <source>
        <dbReference type="ARBA" id="ARBA00022622"/>
    </source>
</evidence>
<comment type="caution">
    <text evidence="11">The sequence shown here is derived from an EMBL/GenBank/DDBJ whole genome shotgun (WGS) entry which is preliminary data.</text>
</comment>
<evidence type="ECO:0000256" key="6">
    <source>
        <dbReference type="ARBA" id="ARBA00023157"/>
    </source>
</evidence>
<keyword evidence="4 9" id="KW-0732">Signal</keyword>
<evidence type="ECO:0000256" key="1">
    <source>
        <dbReference type="ARBA" id="ARBA00004609"/>
    </source>
</evidence>
<evidence type="ECO:0000256" key="4">
    <source>
        <dbReference type="ARBA" id="ARBA00022729"/>
    </source>
</evidence>
<reference evidence="11 12" key="1">
    <citation type="submission" date="2024-01" db="EMBL/GenBank/DDBJ databases">
        <title>Genome assemblies of Stephania.</title>
        <authorList>
            <person name="Yang L."/>
        </authorList>
    </citation>
    <scope>NUCLEOTIDE SEQUENCE [LARGE SCALE GENOMIC DNA]</scope>
    <source>
        <strain evidence="11">JXDWG</strain>
        <tissue evidence="11">Leaf</tissue>
    </source>
</reference>
<keyword evidence="5" id="KW-0472">Membrane</keyword>
<feature type="compositionally biased region" description="Polar residues" evidence="8">
    <location>
        <begin position="64"/>
        <end position="77"/>
    </location>
</feature>
<feature type="compositionally biased region" description="Low complexity" evidence="8">
    <location>
        <begin position="105"/>
        <end position="119"/>
    </location>
</feature>
<feature type="chain" id="PRO_5042888716" description="X8 domain-containing protein" evidence="9">
    <location>
        <begin position="26"/>
        <end position="411"/>
    </location>
</feature>
<evidence type="ECO:0000256" key="8">
    <source>
        <dbReference type="SAM" id="MobiDB-lite"/>
    </source>
</evidence>